<evidence type="ECO:0000313" key="3">
    <source>
        <dbReference type="Proteomes" id="UP000717696"/>
    </source>
</evidence>
<dbReference type="OrthoDB" id="5417015at2759"/>
<protein>
    <recommendedName>
        <fullName evidence="4">NACHT-NTPase and P-loop NTPases N-terminal domain-containing protein</fullName>
    </recommendedName>
</protein>
<comment type="caution">
    <text evidence="2">The sequence shown here is derived from an EMBL/GenBank/DDBJ whole genome shotgun (WGS) entry which is preliminary data.</text>
</comment>
<feature type="chain" id="PRO_5040132939" description="NACHT-NTPase and P-loop NTPases N-terminal domain-containing protein" evidence="1">
    <location>
        <begin position="21"/>
        <end position="134"/>
    </location>
</feature>
<proteinExistence type="predicted"/>
<accession>A0A9P9EHS3</accession>
<feature type="signal peptide" evidence="1">
    <location>
        <begin position="1"/>
        <end position="20"/>
    </location>
</feature>
<keyword evidence="1" id="KW-0732">Signal</keyword>
<name>A0A9P9EHS3_9HYPO</name>
<evidence type="ECO:0000313" key="2">
    <source>
        <dbReference type="EMBL" id="KAH7137331.1"/>
    </source>
</evidence>
<dbReference type="Proteomes" id="UP000717696">
    <property type="component" value="Unassembled WGS sequence"/>
</dbReference>
<gene>
    <name evidence="2" type="ORF">B0J13DRAFT_625105</name>
</gene>
<sequence>MAEIVGLVASIWSLAQVAQGVAVCVRRVSELDKAPTQIQALQEQLCIFQRVLLAADAASQGHENDVLRCAISKTPGIMDELLQVLTIKLIKQGSGSGRARRRAWLRHKTKINSLKNKLTEAREGIFLALSTDIL</sequence>
<evidence type="ECO:0000256" key="1">
    <source>
        <dbReference type="SAM" id="SignalP"/>
    </source>
</evidence>
<keyword evidence="3" id="KW-1185">Reference proteome</keyword>
<evidence type="ECO:0008006" key="4">
    <source>
        <dbReference type="Google" id="ProtNLM"/>
    </source>
</evidence>
<dbReference type="EMBL" id="JAGMUU010000015">
    <property type="protein sequence ID" value="KAH7137331.1"/>
    <property type="molecule type" value="Genomic_DNA"/>
</dbReference>
<dbReference type="AlphaFoldDB" id="A0A9P9EHS3"/>
<organism evidence="2 3">
    <name type="scientific">Dactylonectria estremocensis</name>
    <dbReference type="NCBI Taxonomy" id="1079267"/>
    <lineage>
        <taxon>Eukaryota</taxon>
        <taxon>Fungi</taxon>
        <taxon>Dikarya</taxon>
        <taxon>Ascomycota</taxon>
        <taxon>Pezizomycotina</taxon>
        <taxon>Sordariomycetes</taxon>
        <taxon>Hypocreomycetidae</taxon>
        <taxon>Hypocreales</taxon>
        <taxon>Nectriaceae</taxon>
        <taxon>Dactylonectria</taxon>
    </lineage>
</organism>
<reference evidence="2" key="1">
    <citation type="journal article" date="2021" name="Nat. Commun.">
        <title>Genetic determinants of endophytism in the Arabidopsis root mycobiome.</title>
        <authorList>
            <person name="Mesny F."/>
            <person name="Miyauchi S."/>
            <person name="Thiergart T."/>
            <person name="Pickel B."/>
            <person name="Atanasova L."/>
            <person name="Karlsson M."/>
            <person name="Huettel B."/>
            <person name="Barry K.W."/>
            <person name="Haridas S."/>
            <person name="Chen C."/>
            <person name="Bauer D."/>
            <person name="Andreopoulos W."/>
            <person name="Pangilinan J."/>
            <person name="LaButti K."/>
            <person name="Riley R."/>
            <person name="Lipzen A."/>
            <person name="Clum A."/>
            <person name="Drula E."/>
            <person name="Henrissat B."/>
            <person name="Kohler A."/>
            <person name="Grigoriev I.V."/>
            <person name="Martin F.M."/>
            <person name="Hacquard S."/>
        </authorList>
    </citation>
    <scope>NUCLEOTIDE SEQUENCE</scope>
    <source>
        <strain evidence="2">MPI-CAGE-AT-0021</strain>
    </source>
</reference>